<feature type="transmembrane region" description="Helical" evidence="4">
    <location>
        <begin position="33"/>
        <end position="55"/>
    </location>
</feature>
<evidence type="ECO:0000259" key="5">
    <source>
        <dbReference type="PROSITE" id="PS51393"/>
    </source>
</evidence>
<dbReference type="SUPFAM" id="SSF48264">
    <property type="entry name" value="Cytochrome P450"/>
    <property type="match status" value="1"/>
</dbReference>
<dbReference type="PaxDb" id="2903-EOD26334"/>
<dbReference type="GO" id="GO:0016705">
    <property type="term" value="F:oxidoreductase activity, acting on paired donors, with incorporation or reduction of molecular oxygen"/>
    <property type="evidence" value="ECO:0007669"/>
    <property type="project" value="InterPro"/>
</dbReference>
<dbReference type="GO" id="GO:0016702">
    <property type="term" value="F:oxidoreductase activity, acting on single donors with incorporation of molecular oxygen, incorporation of two atoms of oxygen"/>
    <property type="evidence" value="ECO:0007669"/>
    <property type="project" value="InterPro"/>
</dbReference>
<evidence type="ECO:0000256" key="1">
    <source>
        <dbReference type="ARBA" id="ARBA00022723"/>
    </source>
</evidence>
<feature type="transmembrane region" description="Helical" evidence="4">
    <location>
        <begin position="550"/>
        <end position="570"/>
    </location>
</feature>
<dbReference type="GO" id="GO:0004497">
    <property type="term" value="F:monooxygenase activity"/>
    <property type="evidence" value="ECO:0007669"/>
    <property type="project" value="InterPro"/>
</dbReference>
<dbReference type="RefSeq" id="XP_005778763.1">
    <property type="nucleotide sequence ID" value="XM_005778706.1"/>
</dbReference>
<keyword evidence="4" id="KW-0472">Membrane</keyword>
<dbReference type="AlphaFoldDB" id="A0A0D3JS49"/>
<organism evidence="6 7">
    <name type="scientific">Emiliania huxleyi (strain CCMP1516)</name>
    <dbReference type="NCBI Taxonomy" id="280463"/>
    <lineage>
        <taxon>Eukaryota</taxon>
        <taxon>Haptista</taxon>
        <taxon>Haptophyta</taxon>
        <taxon>Prymnesiophyceae</taxon>
        <taxon>Isochrysidales</taxon>
        <taxon>Noelaerhabdaceae</taxon>
        <taxon>Emiliania</taxon>
    </lineage>
</organism>
<name>A0A0D3JS49_EMIH1</name>
<feature type="transmembrane region" description="Helical" evidence="4">
    <location>
        <begin position="658"/>
        <end position="675"/>
    </location>
</feature>
<evidence type="ECO:0000313" key="7">
    <source>
        <dbReference type="Proteomes" id="UP000013827"/>
    </source>
</evidence>
<dbReference type="Gene3D" id="1.20.245.10">
    <property type="entry name" value="Lipoxygenase-1, Domain 5"/>
    <property type="match status" value="1"/>
</dbReference>
<dbReference type="PANTHER" id="PTHR11771">
    <property type="entry name" value="LIPOXYGENASE"/>
    <property type="match status" value="1"/>
</dbReference>
<dbReference type="InterPro" id="IPR036396">
    <property type="entry name" value="Cyt_P450_sf"/>
</dbReference>
<reference evidence="6" key="2">
    <citation type="submission" date="2024-10" db="UniProtKB">
        <authorList>
            <consortium name="EnsemblProtists"/>
        </authorList>
    </citation>
    <scope>IDENTIFICATION</scope>
</reference>
<feature type="domain" description="Lipoxygenase" evidence="5">
    <location>
        <begin position="884"/>
        <end position="1112"/>
    </location>
</feature>
<protein>
    <recommendedName>
        <fullName evidence="5">Lipoxygenase domain-containing protein</fullName>
    </recommendedName>
</protein>
<dbReference type="KEGG" id="ehx:EMIHUDRAFT_205326"/>
<dbReference type="PROSITE" id="PS51393">
    <property type="entry name" value="LIPOXYGENASE_3"/>
    <property type="match status" value="1"/>
</dbReference>
<dbReference type="Proteomes" id="UP000013827">
    <property type="component" value="Unassembled WGS sequence"/>
</dbReference>
<keyword evidence="4" id="KW-1133">Transmembrane helix</keyword>
<keyword evidence="4" id="KW-0812">Transmembrane</keyword>
<keyword evidence="2" id="KW-0223">Dioxygenase</keyword>
<keyword evidence="3" id="KW-0560">Oxidoreductase</keyword>
<dbReference type="GeneID" id="17271879"/>
<feature type="transmembrane region" description="Helical" evidence="4">
    <location>
        <begin position="422"/>
        <end position="447"/>
    </location>
</feature>
<dbReference type="Pfam" id="PF00305">
    <property type="entry name" value="Lipoxygenase"/>
    <property type="match status" value="1"/>
</dbReference>
<evidence type="ECO:0000256" key="3">
    <source>
        <dbReference type="ARBA" id="ARBA00023002"/>
    </source>
</evidence>
<proteinExistence type="predicted"/>
<reference evidence="7" key="1">
    <citation type="journal article" date="2013" name="Nature">
        <title>Pan genome of the phytoplankton Emiliania underpins its global distribution.</title>
        <authorList>
            <person name="Read B.A."/>
            <person name="Kegel J."/>
            <person name="Klute M.J."/>
            <person name="Kuo A."/>
            <person name="Lefebvre S.C."/>
            <person name="Maumus F."/>
            <person name="Mayer C."/>
            <person name="Miller J."/>
            <person name="Monier A."/>
            <person name="Salamov A."/>
            <person name="Young J."/>
            <person name="Aguilar M."/>
            <person name="Claverie J.M."/>
            <person name="Frickenhaus S."/>
            <person name="Gonzalez K."/>
            <person name="Herman E.K."/>
            <person name="Lin Y.C."/>
            <person name="Napier J."/>
            <person name="Ogata H."/>
            <person name="Sarno A.F."/>
            <person name="Shmutz J."/>
            <person name="Schroeder D."/>
            <person name="de Vargas C."/>
            <person name="Verret F."/>
            <person name="von Dassow P."/>
            <person name="Valentin K."/>
            <person name="Van de Peer Y."/>
            <person name="Wheeler G."/>
            <person name="Dacks J.B."/>
            <person name="Delwiche C.F."/>
            <person name="Dyhrman S.T."/>
            <person name="Glockner G."/>
            <person name="John U."/>
            <person name="Richards T."/>
            <person name="Worden A.Z."/>
            <person name="Zhang X."/>
            <person name="Grigoriev I.V."/>
            <person name="Allen A.E."/>
            <person name="Bidle K."/>
            <person name="Borodovsky M."/>
            <person name="Bowler C."/>
            <person name="Brownlee C."/>
            <person name="Cock J.M."/>
            <person name="Elias M."/>
            <person name="Gladyshev V.N."/>
            <person name="Groth M."/>
            <person name="Guda C."/>
            <person name="Hadaegh A."/>
            <person name="Iglesias-Rodriguez M.D."/>
            <person name="Jenkins J."/>
            <person name="Jones B.M."/>
            <person name="Lawson T."/>
            <person name="Leese F."/>
            <person name="Lindquist E."/>
            <person name="Lobanov A."/>
            <person name="Lomsadze A."/>
            <person name="Malik S.B."/>
            <person name="Marsh M.E."/>
            <person name="Mackinder L."/>
            <person name="Mock T."/>
            <person name="Mueller-Roeber B."/>
            <person name="Pagarete A."/>
            <person name="Parker M."/>
            <person name="Probert I."/>
            <person name="Quesneville H."/>
            <person name="Raines C."/>
            <person name="Rensing S.A."/>
            <person name="Riano-Pachon D.M."/>
            <person name="Richier S."/>
            <person name="Rokitta S."/>
            <person name="Shiraiwa Y."/>
            <person name="Soanes D.M."/>
            <person name="van der Giezen M."/>
            <person name="Wahlund T.M."/>
            <person name="Williams B."/>
            <person name="Wilson W."/>
            <person name="Wolfe G."/>
            <person name="Wurch L.L."/>
        </authorList>
    </citation>
    <scope>NUCLEOTIDE SEQUENCE</scope>
</reference>
<feature type="transmembrane region" description="Helical" evidence="4">
    <location>
        <begin position="511"/>
        <end position="538"/>
    </location>
</feature>
<dbReference type="OMA" id="THAKFAF"/>
<dbReference type="GO" id="GO:0005506">
    <property type="term" value="F:iron ion binding"/>
    <property type="evidence" value="ECO:0007669"/>
    <property type="project" value="InterPro"/>
</dbReference>
<dbReference type="InterPro" id="IPR000907">
    <property type="entry name" value="LipOase"/>
</dbReference>
<dbReference type="HOGENOM" id="CLU_270899_0_0_1"/>
<keyword evidence="7" id="KW-1185">Reference proteome</keyword>
<evidence type="ECO:0000256" key="2">
    <source>
        <dbReference type="ARBA" id="ARBA00022964"/>
    </source>
</evidence>
<dbReference type="SUPFAM" id="SSF48484">
    <property type="entry name" value="Lipoxigenase"/>
    <property type="match status" value="1"/>
</dbReference>
<dbReference type="GO" id="GO:0020037">
    <property type="term" value="F:heme binding"/>
    <property type="evidence" value="ECO:0007669"/>
    <property type="project" value="InterPro"/>
</dbReference>
<sequence>MRATRHLLDAHLLDGTLAVSRARQRRRSHMPSCCFSALVISGTSAILLAGALSSLDGALKFARLDLALRSSLVDTAGADLEAGLPTAARLALLAAFEVPVAVATGMDPAAHLDVYVRASGRQPFLFGKGIAVPGYDDVSTLVSSPQQERRAMVLAHPVLIADPVPPACMGGGTLIYLSTGAKHTALRRAIGRAVTGFALKRGRGPPLLFPRGAAPAEWDSRAVRETAPLLGAALDSQANATLETRLALKAAVLASPLGGRLRKANRADKLDADELAQQVADGLLFAGGYGTTHLTLAALERISSDPALYADPDAFLVESARLDPPVTSVSAIAPKGGQQLQGPGGGQLRVAQGVPMQLLLSHANRDPAVFERPYAFDPSRRNLDKVLSWNGVDAAGSCDYSASDRPSEDLELRNEHDDEAMYAYYGAGLVNIVLGVLALIVLGWFCLSQRLAFGALYVKGDAGIIRVQSWLGLLHYLGQAIAAFSWLRLHAVVTHADDARARAESASALRLCFGVMAIFVGAFAVFGTAAACVLFVPAAAKSWIAIAMFWWRHGGVLVLAACAFIAFWVGQVIAEQRGMSLIDYEAGSGIGVTLLARGLLGAEAAPHAWKYEVFARGFLAPSVYFAAAAHIDRVQGRGLGRAYPSELFMRRALRFKHSAPVLLALALAAIHSFAIPRSFGDITGCGEGGGEAAGPECAVDPTGGLDQYTKVYFSIIHLLDDGSQPGPSFVQAPNRTVQPLPKEQVVPGLVLPSYDEDEGLVTSRALANQAFSGYVKDGRLYPLEDLDLPWPEKDGAIEALMGRLSGSLAPAELYDYDANIGGDSLIGDAGNPDFPPPASRRWFRTHSLEMCARHADFTYLAPLTVRPGFERYGAKATFDAAARPVSIWWSHGEKEVRPDDAAWTHAKFAFRSSLLTGVTLKDHLAATHLTIAATLVSASRDHLPATHPLRRLLKPFTYRTIALSLLHHTVALDAAGLEAGFAFAFNRTRDTFDPANPARFLEYPLEYPLSSAAECAATPPSSQAACADEADELAAFAADGTRYRAAVREYVGRYVGIYYADDAAVGSDVVLASFWAALVAHFPRIPPLSSREALVEVLTGFVFHVTAGHRHVGAAYSAVKDPRYAGAKIRPGRDMSDVQAAVQVLAIALVTGFKQPMLLGDYSHVFLRDGHRNATRALWSDFQAKLLQVSAEVDERNRGPRRFKVRAFDPREMATSVSI</sequence>
<keyword evidence="1" id="KW-0479">Metal-binding</keyword>
<evidence type="ECO:0000313" key="6">
    <source>
        <dbReference type="EnsemblProtists" id="EOD26334"/>
    </source>
</evidence>
<evidence type="ECO:0000256" key="4">
    <source>
        <dbReference type="SAM" id="Phobius"/>
    </source>
</evidence>
<dbReference type="EnsemblProtists" id="EOD26334">
    <property type="protein sequence ID" value="EOD26334"/>
    <property type="gene ID" value="EMIHUDRAFT_205326"/>
</dbReference>
<dbReference type="InterPro" id="IPR036226">
    <property type="entry name" value="LipOase_C_sf"/>
</dbReference>
<dbReference type="InterPro" id="IPR013819">
    <property type="entry name" value="LipOase_C"/>
</dbReference>
<dbReference type="Gene3D" id="1.10.630.10">
    <property type="entry name" value="Cytochrome P450"/>
    <property type="match status" value="1"/>
</dbReference>
<dbReference type="GO" id="GO:0034440">
    <property type="term" value="P:lipid oxidation"/>
    <property type="evidence" value="ECO:0007669"/>
    <property type="project" value="InterPro"/>
</dbReference>
<dbReference type="STRING" id="2903.R1EZM3"/>
<accession>A0A0D3JS49</accession>